<feature type="region of interest" description="Disordered" evidence="5">
    <location>
        <begin position="267"/>
        <end position="318"/>
    </location>
</feature>
<evidence type="ECO:0000256" key="4">
    <source>
        <dbReference type="PROSITE-ProRule" id="PRU00339"/>
    </source>
</evidence>
<keyword evidence="2" id="KW-0732">Signal</keyword>
<keyword evidence="4" id="KW-0802">TPR repeat</keyword>
<dbReference type="InterPro" id="IPR019734">
    <property type="entry name" value="TPR_rpt"/>
</dbReference>
<proteinExistence type="predicted"/>
<dbReference type="InterPro" id="IPR001623">
    <property type="entry name" value="DnaJ_domain"/>
</dbReference>
<comment type="caution">
    <text evidence="7">The sequence shown here is derived from an EMBL/GenBank/DDBJ whole genome shotgun (WGS) entry which is preliminary data.</text>
</comment>
<dbReference type="PANTHER" id="PTHR44140">
    <property type="entry name" value="LD25575P"/>
    <property type="match status" value="1"/>
</dbReference>
<evidence type="ECO:0000259" key="6">
    <source>
        <dbReference type="PROSITE" id="PS50076"/>
    </source>
</evidence>
<dbReference type="PROSITE" id="PS50005">
    <property type="entry name" value="TPR"/>
    <property type="match status" value="1"/>
</dbReference>
<organism evidence="7 8">
    <name type="scientific">Almyronema epifaneia S1</name>
    <dbReference type="NCBI Taxonomy" id="2991925"/>
    <lineage>
        <taxon>Bacteria</taxon>
        <taxon>Bacillati</taxon>
        <taxon>Cyanobacteriota</taxon>
        <taxon>Cyanophyceae</taxon>
        <taxon>Nodosilineales</taxon>
        <taxon>Nodosilineaceae</taxon>
        <taxon>Almyronema</taxon>
        <taxon>Almyronema epifaneia</taxon>
    </lineage>
</organism>
<feature type="compositionally biased region" description="Low complexity" evidence="5">
    <location>
        <begin position="161"/>
        <end position="193"/>
    </location>
</feature>
<comment type="subcellular location">
    <subcellularLocation>
        <location evidence="1">Endoplasmic reticulum</location>
    </subcellularLocation>
</comment>
<dbReference type="PANTHER" id="PTHR44140:SF2">
    <property type="entry name" value="LD25575P"/>
    <property type="match status" value="1"/>
</dbReference>
<sequence>MKIDKGLFQLDFTDHHAVLGLPVDADAKQVRKRYLKIARKLHPDSFASASEIEKKQASEFLSKLVNPAYEKLSQEKEFTEYNIVLQLKGQQLKQQPDTWQVDGAAARQMLTSSNIEQLYTTSLKSLAEQQYETLEATLELIGQLSELNLVYLMRKAAEGQPATRPQASSQAASATSQSPASSQSTQTPATPTTPRRRQNVIESYLNRAKEFEDKQDYNRAILELREALQSHPKNARCHHQLAGVYMRKGQPKMAKIHLAKVVELSPESDLGKSAQRRLDNLEPKSISGRQEGSKGSERQQPASKTRGGLFGLFGGKKN</sequence>
<evidence type="ECO:0000256" key="2">
    <source>
        <dbReference type="ARBA" id="ARBA00022729"/>
    </source>
</evidence>
<dbReference type="SUPFAM" id="SSF46565">
    <property type="entry name" value="Chaperone J-domain"/>
    <property type="match status" value="1"/>
</dbReference>
<feature type="region of interest" description="Disordered" evidence="5">
    <location>
        <begin position="161"/>
        <end position="198"/>
    </location>
</feature>
<keyword evidence="3" id="KW-0256">Endoplasmic reticulum</keyword>
<accession>A0ABW6IEF5</accession>
<protein>
    <submittedName>
        <fullName evidence="7">DnaJ domain-containing protein</fullName>
    </submittedName>
</protein>
<keyword evidence="8" id="KW-1185">Reference proteome</keyword>
<gene>
    <name evidence="7" type="ORF">ACFVKH_09755</name>
</gene>
<feature type="compositionally biased region" description="Gly residues" evidence="5">
    <location>
        <begin position="308"/>
        <end position="318"/>
    </location>
</feature>
<dbReference type="Pfam" id="PF00226">
    <property type="entry name" value="DnaJ"/>
    <property type="match status" value="1"/>
</dbReference>
<dbReference type="EMBL" id="JBHZOL010000066">
    <property type="protein sequence ID" value="MFE4106562.1"/>
    <property type="molecule type" value="Genomic_DNA"/>
</dbReference>
<evidence type="ECO:0000256" key="3">
    <source>
        <dbReference type="ARBA" id="ARBA00022824"/>
    </source>
</evidence>
<reference evidence="7 8" key="1">
    <citation type="submission" date="2024-10" db="EMBL/GenBank/DDBJ databases">
        <authorList>
            <person name="Ratan Roy A."/>
            <person name="Morales Sandoval P.H."/>
            <person name="De Los Santos Villalobos S."/>
            <person name="Chakraborty S."/>
            <person name="Mukherjee J."/>
        </authorList>
    </citation>
    <scope>NUCLEOTIDE SEQUENCE [LARGE SCALE GENOMIC DNA]</scope>
    <source>
        <strain evidence="7 8">S1</strain>
    </source>
</reference>
<dbReference type="InterPro" id="IPR036869">
    <property type="entry name" value="J_dom_sf"/>
</dbReference>
<evidence type="ECO:0000256" key="5">
    <source>
        <dbReference type="SAM" id="MobiDB-lite"/>
    </source>
</evidence>
<dbReference type="PRINTS" id="PR00625">
    <property type="entry name" value="JDOMAIN"/>
</dbReference>
<dbReference type="Gene3D" id="1.10.287.110">
    <property type="entry name" value="DnaJ domain"/>
    <property type="match status" value="1"/>
</dbReference>
<dbReference type="SMART" id="SM00028">
    <property type="entry name" value="TPR"/>
    <property type="match status" value="2"/>
</dbReference>
<dbReference type="InterPro" id="IPR011990">
    <property type="entry name" value="TPR-like_helical_dom_sf"/>
</dbReference>
<evidence type="ECO:0000256" key="1">
    <source>
        <dbReference type="ARBA" id="ARBA00004240"/>
    </source>
</evidence>
<dbReference type="Gene3D" id="1.25.40.10">
    <property type="entry name" value="Tetratricopeptide repeat domain"/>
    <property type="match status" value="1"/>
</dbReference>
<dbReference type="PROSITE" id="PS50076">
    <property type="entry name" value="DNAJ_2"/>
    <property type="match status" value="1"/>
</dbReference>
<dbReference type="RefSeq" id="WP_377964432.1">
    <property type="nucleotide sequence ID" value="NZ_JBHZOL010000066.1"/>
</dbReference>
<evidence type="ECO:0000313" key="8">
    <source>
        <dbReference type="Proteomes" id="UP001600165"/>
    </source>
</evidence>
<feature type="repeat" description="TPR" evidence="4">
    <location>
        <begin position="201"/>
        <end position="234"/>
    </location>
</feature>
<dbReference type="InterPro" id="IPR051727">
    <property type="entry name" value="DnaJ_C3_Co-chaperones"/>
</dbReference>
<dbReference type="CDD" id="cd06257">
    <property type="entry name" value="DnaJ"/>
    <property type="match status" value="1"/>
</dbReference>
<dbReference type="Pfam" id="PF14559">
    <property type="entry name" value="TPR_19"/>
    <property type="match status" value="1"/>
</dbReference>
<feature type="domain" description="J" evidence="6">
    <location>
        <begin position="14"/>
        <end position="85"/>
    </location>
</feature>
<dbReference type="Proteomes" id="UP001600165">
    <property type="component" value="Unassembled WGS sequence"/>
</dbReference>
<evidence type="ECO:0000313" key="7">
    <source>
        <dbReference type="EMBL" id="MFE4106562.1"/>
    </source>
</evidence>
<dbReference type="SMART" id="SM00271">
    <property type="entry name" value="DnaJ"/>
    <property type="match status" value="1"/>
</dbReference>
<dbReference type="SUPFAM" id="SSF48452">
    <property type="entry name" value="TPR-like"/>
    <property type="match status" value="1"/>
</dbReference>
<name>A0ABW6IEF5_9CYAN</name>